<evidence type="ECO:0000256" key="1">
    <source>
        <dbReference type="ARBA" id="ARBA00004141"/>
    </source>
</evidence>
<feature type="transmembrane region" description="Helical" evidence="7">
    <location>
        <begin position="12"/>
        <end position="28"/>
    </location>
</feature>
<dbReference type="PANTHER" id="PTHR43652">
    <property type="entry name" value="BASIC AMINO ACID ANTIPORTER YFCC-RELATED"/>
    <property type="match status" value="1"/>
</dbReference>
<feature type="domain" description="RCK C-terminal" evidence="8">
    <location>
        <begin position="225"/>
        <end position="309"/>
    </location>
</feature>
<keyword evidence="5 7" id="KW-1133">Transmembrane helix</keyword>
<evidence type="ECO:0000256" key="2">
    <source>
        <dbReference type="ARBA" id="ARBA00022448"/>
    </source>
</evidence>
<dbReference type="PANTHER" id="PTHR43652:SF2">
    <property type="entry name" value="BASIC AMINO ACID ANTIPORTER YFCC-RELATED"/>
    <property type="match status" value="1"/>
</dbReference>
<keyword evidence="4" id="KW-0677">Repeat</keyword>
<dbReference type="AlphaFoldDB" id="A0A3B0W903"/>
<feature type="transmembrane region" description="Helical" evidence="7">
    <location>
        <begin position="494"/>
        <end position="517"/>
    </location>
</feature>
<keyword evidence="6 7" id="KW-0472">Membrane</keyword>
<dbReference type="Gene3D" id="3.30.70.1450">
    <property type="entry name" value="Regulator of K+ conductance, C-terminal domain"/>
    <property type="match status" value="2"/>
</dbReference>
<dbReference type="Pfam" id="PF03600">
    <property type="entry name" value="CitMHS"/>
    <property type="match status" value="1"/>
</dbReference>
<feature type="transmembrane region" description="Helical" evidence="7">
    <location>
        <begin position="112"/>
        <end position="128"/>
    </location>
</feature>
<organism evidence="9">
    <name type="scientific">hydrothermal vent metagenome</name>
    <dbReference type="NCBI Taxonomy" id="652676"/>
    <lineage>
        <taxon>unclassified sequences</taxon>
        <taxon>metagenomes</taxon>
        <taxon>ecological metagenomes</taxon>
    </lineage>
</organism>
<evidence type="ECO:0000259" key="8">
    <source>
        <dbReference type="PROSITE" id="PS51202"/>
    </source>
</evidence>
<dbReference type="InterPro" id="IPR004680">
    <property type="entry name" value="Cit_transptr-like_dom"/>
</dbReference>
<dbReference type="GO" id="GO:0005886">
    <property type="term" value="C:plasma membrane"/>
    <property type="evidence" value="ECO:0007669"/>
    <property type="project" value="TreeGrafter"/>
</dbReference>
<evidence type="ECO:0000256" key="3">
    <source>
        <dbReference type="ARBA" id="ARBA00022692"/>
    </source>
</evidence>
<evidence type="ECO:0000256" key="4">
    <source>
        <dbReference type="ARBA" id="ARBA00022737"/>
    </source>
</evidence>
<feature type="transmembrane region" description="Helical" evidence="7">
    <location>
        <begin position="443"/>
        <end position="461"/>
    </location>
</feature>
<feature type="transmembrane region" description="Helical" evidence="7">
    <location>
        <begin position="553"/>
        <end position="571"/>
    </location>
</feature>
<feature type="transmembrane region" description="Helical" evidence="7">
    <location>
        <begin position="40"/>
        <end position="56"/>
    </location>
</feature>
<feature type="transmembrane region" description="Helical" evidence="7">
    <location>
        <begin position="468"/>
        <end position="488"/>
    </location>
</feature>
<feature type="domain" description="RCK C-terminal" evidence="8">
    <location>
        <begin position="319"/>
        <end position="406"/>
    </location>
</feature>
<evidence type="ECO:0000256" key="7">
    <source>
        <dbReference type="SAM" id="Phobius"/>
    </source>
</evidence>
<accession>A0A3B0W903</accession>
<dbReference type="InterPro" id="IPR051679">
    <property type="entry name" value="DASS-Related_Transporters"/>
</dbReference>
<dbReference type="InterPro" id="IPR006037">
    <property type="entry name" value="RCK_C"/>
</dbReference>
<evidence type="ECO:0000256" key="5">
    <source>
        <dbReference type="ARBA" id="ARBA00022989"/>
    </source>
</evidence>
<feature type="transmembrane region" description="Helical" evidence="7">
    <location>
        <begin position="591"/>
        <end position="611"/>
    </location>
</feature>
<keyword evidence="3 7" id="KW-0812">Transmembrane</keyword>
<dbReference type="Pfam" id="PF02080">
    <property type="entry name" value="TrkA_C"/>
    <property type="match status" value="2"/>
</dbReference>
<protein>
    <submittedName>
        <fullName evidence="9">TrkA-C domain protein</fullName>
    </submittedName>
</protein>
<dbReference type="GO" id="GO:0008324">
    <property type="term" value="F:monoatomic cation transmembrane transporter activity"/>
    <property type="evidence" value="ECO:0007669"/>
    <property type="project" value="InterPro"/>
</dbReference>
<comment type="subcellular location">
    <subcellularLocation>
        <location evidence="1">Membrane</location>
        <topology evidence="1">Multi-pass membrane protein</topology>
    </subcellularLocation>
</comment>
<gene>
    <name evidence="9" type="ORF">MNBD_GAMMA02-1513</name>
</gene>
<feature type="transmembrane region" description="Helical" evidence="7">
    <location>
        <begin position="68"/>
        <end position="91"/>
    </location>
</feature>
<dbReference type="SUPFAM" id="SSF116726">
    <property type="entry name" value="TrkA C-terminal domain-like"/>
    <property type="match status" value="2"/>
</dbReference>
<feature type="transmembrane region" description="Helical" evidence="7">
    <location>
        <begin position="193"/>
        <end position="215"/>
    </location>
</feature>
<sequence>MESELLTNSLQPHALGVLLLTLLALVLFAKDSIPLQTSSLFVLCALVLGFQIFPYQQSDGTVFPIKTFFLGFGNEALIAVCALMVAGQALVRTGAMEPIGRYLAKMWKVSPSLSLLLTLVTGAVLSAFVNNTPIVVLLLPVLVSVSLRTGQSSSGTLLPMGLATLLGGMATTIGTSTNLLVVKVAEDLGVPEFGMFDFVFPVAITGVVAILYLWLIAPMILPDRTPPLKDTSPRVFSAEINVNEGAFADGKTLVEIRDKVDGKISIQRIVRGESLSIATLPDVVIKAGDRLVVSDTADNLREYEIELGGSLFSGEHQVDESHPLSAGDQSIAELVITSGSLLDRVRVGDSRLSSKYGLTLLAVHSQGKETMATAKGMDDLIFRPGDVLLVQGTHEAILEVKRTGSLLVLDGGEELPHTKKAPLALAIMGGIVGMAAFDVLPISISALIGCFVLIATGCLRWRDATHALSAQVIFIIVASLALGAALMATGGADYLANLFVASTDGFAPGVVLGILMFSMAIMTNVISNNAAAVIGTPISVSIAQSLGMPVEPFVLAVLFGANLSYATPMAYQTNLLVMNAGGYKFIDFVKVGVPLMFIVWAMLTGMLTWIYQLY</sequence>
<evidence type="ECO:0000256" key="6">
    <source>
        <dbReference type="ARBA" id="ARBA00023136"/>
    </source>
</evidence>
<reference evidence="9" key="1">
    <citation type="submission" date="2018-06" db="EMBL/GenBank/DDBJ databases">
        <authorList>
            <person name="Zhirakovskaya E."/>
        </authorList>
    </citation>
    <scope>NUCLEOTIDE SEQUENCE</scope>
</reference>
<proteinExistence type="predicted"/>
<dbReference type="EMBL" id="UOFA01000229">
    <property type="protein sequence ID" value="VAW45799.1"/>
    <property type="molecule type" value="Genomic_DNA"/>
</dbReference>
<dbReference type="InterPro" id="IPR036721">
    <property type="entry name" value="RCK_C_sf"/>
</dbReference>
<evidence type="ECO:0000313" key="9">
    <source>
        <dbReference type="EMBL" id="VAW45799.1"/>
    </source>
</evidence>
<keyword evidence="2" id="KW-0813">Transport</keyword>
<dbReference type="GO" id="GO:0006813">
    <property type="term" value="P:potassium ion transport"/>
    <property type="evidence" value="ECO:0007669"/>
    <property type="project" value="InterPro"/>
</dbReference>
<dbReference type="PROSITE" id="PS51202">
    <property type="entry name" value="RCK_C"/>
    <property type="match status" value="2"/>
</dbReference>
<feature type="transmembrane region" description="Helical" evidence="7">
    <location>
        <begin position="162"/>
        <end position="181"/>
    </location>
</feature>
<name>A0A3B0W903_9ZZZZ</name>